<name>A0A368FSN1_ANCCA</name>
<dbReference type="PANTHER" id="PTHR36520">
    <property type="entry name" value="PROTEIN CBG13000-RELATED"/>
    <property type="match status" value="1"/>
</dbReference>
<evidence type="ECO:0000256" key="1">
    <source>
        <dbReference type="SAM" id="MobiDB-lite"/>
    </source>
</evidence>
<gene>
    <name evidence="3" type="ORF">ANCCAN_20147</name>
</gene>
<dbReference type="Proteomes" id="UP000252519">
    <property type="component" value="Unassembled WGS sequence"/>
</dbReference>
<keyword evidence="4" id="KW-1185">Reference proteome</keyword>
<reference evidence="3 4" key="1">
    <citation type="submission" date="2014-10" db="EMBL/GenBank/DDBJ databases">
        <title>Draft genome of the hookworm Ancylostoma caninum.</title>
        <authorList>
            <person name="Mitreva M."/>
        </authorList>
    </citation>
    <scope>NUCLEOTIDE SEQUENCE [LARGE SCALE GENOMIC DNA]</scope>
    <source>
        <strain evidence="3 4">Baltimore</strain>
    </source>
</reference>
<organism evidence="3 4">
    <name type="scientific">Ancylostoma caninum</name>
    <name type="common">Dog hookworm</name>
    <dbReference type="NCBI Taxonomy" id="29170"/>
    <lineage>
        <taxon>Eukaryota</taxon>
        <taxon>Metazoa</taxon>
        <taxon>Ecdysozoa</taxon>
        <taxon>Nematoda</taxon>
        <taxon>Chromadorea</taxon>
        <taxon>Rhabditida</taxon>
        <taxon>Rhabditina</taxon>
        <taxon>Rhabditomorpha</taxon>
        <taxon>Strongyloidea</taxon>
        <taxon>Ancylostomatidae</taxon>
        <taxon>Ancylostomatinae</taxon>
        <taxon>Ancylostoma</taxon>
    </lineage>
</organism>
<proteinExistence type="predicted"/>
<comment type="caution">
    <text evidence="3">The sequence shown here is derived from an EMBL/GenBank/DDBJ whole genome shotgun (WGS) entry which is preliminary data.</text>
</comment>
<evidence type="ECO:0000313" key="4">
    <source>
        <dbReference type="Proteomes" id="UP000252519"/>
    </source>
</evidence>
<dbReference type="PANTHER" id="PTHR36520:SF2">
    <property type="entry name" value="CONSERVED SECRETED PROTEIN"/>
    <property type="match status" value="1"/>
</dbReference>
<dbReference type="AlphaFoldDB" id="A0A368FSN1"/>
<keyword evidence="2" id="KW-0732">Signal</keyword>
<dbReference type="EMBL" id="JOJR01000835">
    <property type="protein sequence ID" value="RCN34009.1"/>
    <property type="molecule type" value="Genomic_DNA"/>
</dbReference>
<evidence type="ECO:0000313" key="3">
    <source>
        <dbReference type="EMBL" id="RCN34009.1"/>
    </source>
</evidence>
<feature type="compositionally biased region" description="Acidic residues" evidence="1">
    <location>
        <begin position="43"/>
        <end position="55"/>
    </location>
</feature>
<accession>A0A368FSN1</accession>
<protein>
    <submittedName>
        <fullName evidence="3">Uncharacterized protein</fullName>
    </submittedName>
</protein>
<sequence>MRWLVIIFFYIFVNINCIDDDTNSEDESLLERLKKQTRRHSEQDEEVAENDENEEYDLKTKRNTLSDFEEILKEMQVLVSGPQEPLPGRSHLGDYWPVFPFHNQFSGGLDLDPSISRMEHDYGGNDGVEGDIDVPIPISKGVAYRFPFSGKIYAFRDNITVTYGHNIAPVDPFMSLFEYQKHRDPGLAIPRTRRDVSFSRKISSLTELHGEDTHQ</sequence>
<dbReference type="OrthoDB" id="5858177at2759"/>
<feature type="signal peptide" evidence="2">
    <location>
        <begin position="1"/>
        <end position="17"/>
    </location>
</feature>
<feature type="region of interest" description="Disordered" evidence="1">
    <location>
        <begin position="36"/>
        <end position="56"/>
    </location>
</feature>
<feature type="chain" id="PRO_5016909154" evidence="2">
    <location>
        <begin position="18"/>
        <end position="215"/>
    </location>
</feature>
<evidence type="ECO:0000256" key="2">
    <source>
        <dbReference type="SAM" id="SignalP"/>
    </source>
</evidence>